<dbReference type="InterPro" id="IPR000983">
    <property type="entry name" value="Bac_GSPG_pilin"/>
</dbReference>
<evidence type="ECO:0000256" key="1">
    <source>
        <dbReference type="ARBA" id="ARBA00004167"/>
    </source>
</evidence>
<reference evidence="6" key="1">
    <citation type="submission" date="2018-05" db="EMBL/GenBank/DDBJ databases">
        <authorList>
            <person name="Lanie J.A."/>
            <person name="Ng W.-L."/>
            <person name="Kazmierczak K.M."/>
            <person name="Andrzejewski T.M."/>
            <person name="Davidsen T.M."/>
            <person name="Wayne K.J."/>
            <person name="Tettelin H."/>
            <person name="Glass J.I."/>
            <person name="Rusch D."/>
            <person name="Podicherti R."/>
            <person name="Tsui H.-C.T."/>
            <person name="Winkler M.E."/>
        </authorList>
    </citation>
    <scope>NUCLEOTIDE SEQUENCE</scope>
</reference>
<evidence type="ECO:0000256" key="3">
    <source>
        <dbReference type="ARBA" id="ARBA00022692"/>
    </source>
</evidence>
<dbReference type="GO" id="GO:0015628">
    <property type="term" value="P:protein secretion by the type II secretion system"/>
    <property type="evidence" value="ECO:0007669"/>
    <property type="project" value="InterPro"/>
</dbReference>
<keyword evidence="3" id="KW-0812">Transmembrane</keyword>
<dbReference type="InterPro" id="IPR012902">
    <property type="entry name" value="N_methyl_site"/>
</dbReference>
<dbReference type="PANTHER" id="PTHR30093:SF44">
    <property type="entry name" value="TYPE II SECRETION SYSTEM CORE PROTEIN G"/>
    <property type="match status" value="1"/>
</dbReference>
<evidence type="ECO:0000256" key="4">
    <source>
        <dbReference type="ARBA" id="ARBA00022989"/>
    </source>
</evidence>
<evidence type="ECO:0000256" key="2">
    <source>
        <dbReference type="ARBA" id="ARBA00022481"/>
    </source>
</evidence>
<protein>
    <recommendedName>
        <fullName evidence="7">Type II secretion system protein GspG C-terminal domain-containing protein</fullName>
    </recommendedName>
</protein>
<name>A0A381UFD7_9ZZZZ</name>
<dbReference type="GO" id="GO:0015627">
    <property type="term" value="C:type II protein secretion system complex"/>
    <property type="evidence" value="ECO:0007669"/>
    <property type="project" value="InterPro"/>
</dbReference>
<evidence type="ECO:0008006" key="7">
    <source>
        <dbReference type="Google" id="ProtNLM"/>
    </source>
</evidence>
<dbReference type="SUPFAM" id="SSF54523">
    <property type="entry name" value="Pili subunits"/>
    <property type="match status" value="1"/>
</dbReference>
<dbReference type="EMBL" id="UINC01006337">
    <property type="protein sequence ID" value="SVA26936.1"/>
    <property type="molecule type" value="Genomic_DNA"/>
</dbReference>
<dbReference type="GO" id="GO:0016020">
    <property type="term" value="C:membrane"/>
    <property type="evidence" value="ECO:0007669"/>
    <property type="project" value="UniProtKB-SubCell"/>
</dbReference>
<dbReference type="Pfam" id="PF07963">
    <property type="entry name" value="N_methyl"/>
    <property type="match status" value="1"/>
</dbReference>
<dbReference type="PROSITE" id="PS00409">
    <property type="entry name" value="PROKAR_NTER_METHYL"/>
    <property type="match status" value="1"/>
</dbReference>
<dbReference type="NCBIfam" id="TIGR02532">
    <property type="entry name" value="IV_pilin_GFxxxE"/>
    <property type="match status" value="1"/>
</dbReference>
<keyword evidence="5" id="KW-0472">Membrane</keyword>
<keyword evidence="2" id="KW-0488">Methylation</keyword>
<dbReference type="PANTHER" id="PTHR30093">
    <property type="entry name" value="GENERAL SECRETION PATHWAY PROTEIN G"/>
    <property type="match status" value="1"/>
</dbReference>
<dbReference type="AlphaFoldDB" id="A0A381UFD7"/>
<comment type="subcellular location">
    <subcellularLocation>
        <location evidence="1">Membrane</location>
        <topology evidence="1">Single-pass membrane protein</topology>
    </subcellularLocation>
</comment>
<accession>A0A381UFD7</accession>
<evidence type="ECO:0000313" key="6">
    <source>
        <dbReference type="EMBL" id="SVA26936.1"/>
    </source>
</evidence>
<dbReference type="InterPro" id="IPR045584">
    <property type="entry name" value="Pilin-like"/>
</dbReference>
<organism evidence="6">
    <name type="scientific">marine metagenome</name>
    <dbReference type="NCBI Taxonomy" id="408172"/>
    <lineage>
        <taxon>unclassified sequences</taxon>
        <taxon>metagenomes</taxon>
        <taxon>ecological metagenomes</taxon>
    </lineage>
</organism>
<evidence type="ECO:0000256" key="5">
    <source>
        <dbReference type="ARBA" id="ARBA00023136"/>
    </source>
</evidence>
<gene>
    <name evidence="6" type="ORF">METZ01_LOCUS79790</name>
</gene>
<proteinExistence type="predicted"/>
<keyword evidence="4" id="KW-1133">Transmembrane helix</keyword>
<dbReference type="Gene3D" id="3.30.700.10">
    <property type="entry name" value="Glycoprotein, Type 4 Pilin"/>
    <property type="match status" value="1"/>
</dbReference>
<dbReference type="PRINTS" id="PR00813">
    <property type="entry name" value="BCTERIALGSPG"/>
</dbReference>
<sequence length="268" mass="29283">MKRIKGFTLIELLVVIAIIAILAALLLPALAKAKAKALQATCMSNMKQIATAAEMYVGDNEGVYLIARHNTVLTAFDPPEVAAWVPYNLAHRKAAGYDERNDPYTYKGLSMNPVFGCPGVKYTGNPLKGYRSGQHYPVWETQWPSVITGYQYFGGIKTWTNPAGSFKSRSPVDSGNVSPRMLIAADLAAKIDGKWGGGRPTAFGGYPAHANNAGFPTGGNQAYVDGSVRWVKFGQMYFIHSWNPGARQYYAYQEDLGDYAGKVIKARL</sequence>